<name>A0A4R2LK93_9BACE</name>
<evidence type="ECO:0000256" key="1">
    <source>
        <dbReference type="SAM" id="Phobius"/>
    </source>
</evidence>
<comment type="caution">
    <text evidence="2">The sequence shown here is derived from an EMBL/GenBank/DDBJ whole genome shotgun (WGS) entry which is preliminary data.</text>
</comment>
<evidence type="ECO:0000313" key="2">
    <source>
        <dbReference type="EMBL" id="TCO87149.1"/>
    </source>
</evidence>
<proteinExistence type="predicted"/>
<evidence type="ECO:0008006" key="4">
    <source>
        <dbReference type="Google" id="ProtNLM"/>
    </source>
</evidence>
<sequence length="107" mass="12770">MKIVRNNIIPFRGFRAINLFGILFVRGAAEVTGTVINHERIHSMQMRETGYVLFYVWYFIEWLVRLALSGDAYRSISFEREAYTNQTDFSYLERREPFAWVSYIKSK</sequence>
<keyword evidence="1" id="KW-0472">Membrane</keyword>
<dbReference type="Proteomes" id="UP000295600">
    <property type="component" value="Unassembled WGS sequence"/>
</dbReference>
<keyword evidence="1" id="KW-1133">Transmembrane helix</keyword>
<feature type="transmembrane region" description="Helical" evidence="1">
    <location>
        <begin position="49"/>
        <end position="68"/>
    </location>
</feature>
<dbReference type="RefSeq" id="WP_131927467.1">
    <property type="nucleotide sequence ID" value="NZ_SLXB01000034.1"/>
</dbReference>
<reference evidence="2 3" key="1">
    <citation type="submission" date="2019-03" db="EMBL/GenBank/DDBJ databases">
        <title>Genomic Encyclopedia of Type Strains, Phase IV (KMG-IV): sequencing the most valuable type-strain genomes for metagenomic binning, comparative biology and taxonomic classification.</title>
        <authorList>
            <person name="Goeker M."/>
        </authorList>
    </citation>
    <scope>NUCLEOTIDE SEQUENCE [LARGE SCALE GENOMIC DNA]</scope>
    <source>
        <strain evidence="2 3">DSM 23917</strain>
    </source>
</reference>
<gene>
    <name evidence="2" type="ORF">EV202_1349</name>
</gene>
<organism evidence="2 3">
    <name type="scientific">Prevotella heparinolytica</name>
    <dbReference type="NCBI Taxonomy" id="28113"/>
    <lineage>
        <taxon>Bacteria</taxon>
        <taxon>Pseudomonadati</taxon>
        <taxon>Bacteroidota</taxon>
        <taxon>Bacteroidia</taxon>
        <taxon>Bacteroidales</taxon>
        <taxon>Bacteroidaceae</taxon>
        <taxon>Bacteroides</taxon>
    </lineage>
</organism>
<keyword evidence="1" id="KW-0812">Transmembrane</keyword>
<dbReference type="EMBL" id="SLXB01000034">
    <property type="protein sequence ID" value="TCO87149.1"/>
    <property type="molecule type" value="Genomic_DNA"/>
</dbReference>
<dbReference type="AlphaFoldDB" id="A0A4R2LK93"/>
<feature type="transmembrane region" description="Helical" evidence="1">
    <location>
        <begin position="12"/>
        <end position="29"/>
    </location>
</feature>
<evidence type="ECO:0000313" key="3">
    <source>
        <dbReference type="Proteomes" id="UP000295600"/>
    </source>
</evidence>
<protein>
    <recommendedName>
        <fullName evidence="4">DUF4157 domain-containing protein</fullName>
    </recommendedName>
</protein>
<accession>A0A4R2LK93</accession>